<comment type="caution">
    <text evidence="2">The sequence shown here is derived from an EMBL/GenBank/DDBJ whole genome shotgun (WGS) entry which is preliminary data.</text>
</comment>
<accession>A0ABQ9P689</accession>
<feature type="domain" description="NAD(P)-binding" evidence="1">
    <location>
        <begin position="8"/>
        <end position="160"/>
    </location>
</feature>
<dbReference type="Pfam" id="PF13460">
    <property type="entry name" value="NAD_binding_10"/>
    <property type="match status" value="1"/>
</dbReference>
<dbReference type="PANTHER" id="PTHR47129">
    <property type="entry name" value="QUINONE OXIDOREDUCTASE 2"/>
    <property type="match status" value="1"/>
</dbReference>
<dbReference type="EMBL" id="JAPDRL010000004">
    <property type="protein sequence ID" value="KAJ9669094.1"/>
    <property type="molecule type" value="Genomic_DNA"/>
</dbReference>
<dbReference type="Gene3D" id="3.90.25.10">
    <property type="entry name" value="UDP-galactose 4-epimerase, domain 1"/>
    <property type="match status" value="1"/>
</dbReference>
<dbReference type="SUPFAM" id="SSF51735">
    <property type="entry name" value="NAD(P)-binding Rossmann-fold domains"/>
    <property type="match status" value="1"/>
</dbReference>
<organism evidence="2 3">
    <name type="scientific">Coniosporium apollinis</name>
    <dbReference type="NCBI Taxonomy" id="61459"/>
    <lineage>
        <taxon>Eukaryota</taxon>
        <taxon>Fungi</taxon>
        <taxon>Dikarya</taxon>
        <taxon>Ascomycota</taxon>
        <taxon>Pezizomycotina</taxon>
        <taxon>Dothideomycetes</taxon>
        <taxon>Dothideomycetes incertae sedis</taxon>
        <taxon>Coniosporium</taxon>
    </lineage>
</organism>
<protein>
    <recommendedName>
        <fullName evidence="1">NAD(P)-binding domain-containing protein</fullName>
    </recommendedName>
</protein>
<evidence type="ECO:0000259" key="1">
    <source>
        <dbReference type="Pfam" id="PF13460"/>
    </source>
</evidence>
<evidence type="ECO:0000313" key="2">
    <source>
        <dbReference type="EMBL" id="KAJ9669094.1"/>
    </source>
</evidence>
<dbReference type="InterPro" id="IPR052718">
    <property type="entry name" value="NmrA-type_oxidoreductase"/>
</dbReference>
<dbReference type="Proteomes" id="UP001172684">
    <property type="component" value="Unassembled WGS sequence"/>
</dbReference>
<dbReference type="InterPro" id="IPR016040">
    <property type="entry name" value="NAD(P)-bd_dom"/>
</dbReference>
<keyword evidence="3" id="KW-1185">Reference proteome</keyword>
<name>A0ABQ9P689_9PEZI</name>
<dbReference type="InterPro" id="IPR036291">
    <property type="entry name" value="NAD(P)-bd_dom_sf"/>
</dbReference>
<dbReference type="PANTHER" id="PTHR47129:SF1">
    <property type="entry name" value="NMRA-LIKE DOMAIN-CONTAINING PROTEIN"/>
    <property type="match status" value="1"/>
</dbReference>
<dbReference type="Gene3D" id="3.40.50.720">
    <property type="entry name" value="NAD(P)-binding Rossmann-like Domain"/>
    <property type="match status" value="1"/>
</dbReference>
<sequence length="313" mass="35160">MPQIVLTGTSGKLGGAVLQAIFEHNLVPPSELVISTSTDPKDAKWDFLKKKGVTVRYASYDDPASMEKAFAGCSILLLVSSPRIDMDFNNPEYGSGREKHHIAAIHAARAAGIRHIYYTSLGFTSRSKAGVMKAHNRTEEFLTMLSDTQWTVIREGLYNESWPLYFGHYDPSGDTRQDIVVAGDGYISFAAIADLGLATAMILVDSSTRWLGMTVTLATTEARTLGQIARIVSEMKRYPVNLRIVTRQQYEHYYIRERGMDEAFIKWWATTYDAVRENECSHRDPTSRILENLLAEKGRTPIPIDQTIREMLS</sequence>
<proteinExistence type="predicted"/>
<gene>
    <name evidence="2" type="ORF">H2201_000920</name>
</gene>
<evidence type="ECO:0000313" key="3">
    <source>
        <dbReference type="Proteomes" id="UP001172684"/>
    </source>
</evidence>
<reference evidence="2" key="1">
    <citation type="submission" date="2022-10" db="EMBL/GenBank/DDBJ databases">
        <title>Culturing micro-colonial fungi from biological soil crusts in the Mojave desert and describing Neophaeococcomyces mojavensis, and introducing the new genera and species Taxawa tesnikishii.</title>
        <authorList>
            <person name="Kurbessoian T."/>
            <person name="Stajich J.E."/>
        </authorList>
    </citation>
    <scope>NUCLEOTIDE SEQUENCE</scope>
    <source>
        <strain evidence="2">TK_1</strain>
    </source>
</reference>